<dbReference type="Gene3D" id="1.10.287.700">
    <property type="entry name" value="Helix hairpin bin"/>
    <property type="match status" value="1"/>
</dbReference>
<feature type="domain" description="eCIS core" evidence="2">
    <location>
        <begin position="95"/>
        <end position="163"/>
    </location>
</feature>
<feature type="region of interest" description="Disordered" evidence="1">
    <location>
        <begin position="1"/>
        <end position="23"/>
    </location>
</feature>
<evidence type="ECO:0000313" key="4">
    <source>
        <dbReference type="Proteomes" id="UP000184010"/>
    </source>
</evidence>
<gene>
    <name evidence="3" type="ORF">SAMN02745215_02773</name>
</gene>
<sequence>MKELVQRSTLTKGKKQEDYSIHTPNQQIPNSMILAALNRRAAENVPASPAPHKTMELKNAIRSRLPESIDPSRTQIPAAEQEADRLSAHMEDRTPSAVKESMGRRLGADFSGVRFHMDPANAARVDAMKARAYTAGNDIYFGRQGFEPDIAAHELVHTVQQGAAPASSLTVSAPLGGVQMWPWSKKKQEETPPKTESGGKSLWDKTKAGASNLWDKTKTGASTLWDKTKTGAKSVYDKGMGLKDKAVNAVGGVGEGLINKVAGSETMGNVVKQSDGFFSGIFDWADKRSGEKIDPAASESEDLGLADLFQEPEPEKESKLPKWMQSMGKGIGKAASWVGNKVKAGGNFVVDKVAGGLSALKRGNDRAVDQFNNHREDYDQMSGWDKFMWSVQNPLARLTAEHRKEGTQQRNTRNAQIESLAGDYRQGLTGDMRTAAFQRSQESGSHPGEAEESSLSTVSSLLGTASSGAGALGGDLEEHYKALHGDPNASLMSGREQGFGAAGSIFEGMQGITDTVESGTQAYQRLKMGDRAGAASTSLKTMGKAASVGKSALTAAQYIAPAATEVLGNVTPGIDVAINGLDTAAEGVQAVASGVRMKKMGDRSRAYEERVKKGEKLGTRDEKMRRIARQGKGAAKADVTQHTTAAIGSGLKTAGGISTIAGAPPLIGTALSAVGSGVSAIGGMVADSQRSDVRSQVVEEELELDKRMERIKRKHPNLSEREVKHVALKGLGFSSGRRTEAAQHFTIDRADFLAQNATSGDSEAEGMLSDMGVRKTKTGYNRELIGERLGMIGSGTLEQQKQVTIDSRRNPFARKKKSA</sequence>
<keyword evidence="4" id="KW-1185">Reference proteome</keyword>
<feature type="region of interest" description="Disordered" evidence="1">
    <location>
        <begin position="438"/>
        <end position="459"/>
    </location>
</feature>
<feature type="compositionally biased region" description="Basic and acidic residues" evidence="1">
    <location>
        <begin position="82"/>
        <end position="94"/>
    </location>
</feature>
<accession>A0A1M7TZ56</accession>
<dbReference type="InterPro" id="IPR025295">
    <property type="entry name" value="eCIS_core_dom"/>
</dbReference>
<dbReference type="STRING" id="1121395.SAMN02745215_02773"/>
<protein>
    <recommendedName>
        <fullName evidence="2">eCIS core domain-containing protein</fullName>
    </recommendedName>
</protein>
<organism evidence="3 4">
    <name type="scientific">Desulfitobacterium chlororespirans DSM 11544</name>
    <dbReference type="NCBI Taxonomy" id="1121395"/>
    <lineage>
        <taxon>Bacteria</taxon>
        <taxon>Bacillati</taxon>
        <taxon>Bacillota</taxon>
        <taxon>Clostridia</taxon>
        <taxon>Eubacteriales</taxon>
        <taxon>Desulfitobacteriaceae</taxon>
        <taxon>Desulfitobacterium</taxon>
    </lineage>
</organism>
<evidence type="ECO:0000256" key="1">
    <source>
        <dbReference type="SAM" id="MobiDB-lite"/>
    </source>
</evidence>
<dbReference type="RefSeq" id="WP_072773137.1">
    <property type="nucleotide sequence ID" value="NZ_FRDN01000008.1"/>
</dbReference>
<dbReference type="Pfam" id="PF13699">
    <property type="entry name" value="eCIS_core"/>
    <property type="match status" value="1"/>
</dbReference>
<evidence type="ECO:0000259" key="2">
    <source>
        <dbReference type="Pfam" id="PF13699"/>
    </source>
</evidence>
<feature type="region of interest" description="Disordered" evidence="1">
    <location>
        <begin position="184"/>
        <end position="205"/>
    </location>
</feature>
<proteinExistence type="predicted"/>
<dbReference type="Proteomes" id="UP000184010">
    <property type="component" value="Unassembled WGS sequence"/>
</dbReference>
<feature type="compositionally biased region" description="Polar residues" evidence="1">
    <location>
        <begin position="1"/>
        <end position="11"/>
    </location>
</feature>
<feature type="region of interest" description="Disordered" evidence="1">
    <location>
        <begin position="80"/>
        <end position="102"/>
    </location>
</feature>
<feature type="region of interest" description="Disordered" evidence="1">
    <location>
        <begin position="401"/>
        <end position="420"/>
    </location>
</feature>
<dbReference type="EMBL" id="FRDN01000008">
    <property type="protein sequence ID" value="SHN75943.1"/>
    <property type="molecule type" value="Genomic_DNA"/>
</dbReference>
<feature type="compositionally biased region" description="Polar residues" evidence="1">
    <location>
        <begin position="408"/>
        <end position="417"/>
    </location>
</feature>
<name>A0A1M7TZ56_9FIRM</name>
<reference evidence="4" key="1">
    <citation type="submission" date="2016-12" db="EMBL/GenBank/DDBJ databases">
        <authorList>
            <person name="Varghese N."/>
            <person name="Submissions S."/>
        </authorList>
    </citation>
    <scope>NUCLEOTIDE SEQUENCE [LARGE SCALE GENOMIC DNA]</scope>
    <source>
        <strain evidence="4">DSM 11544</strain>
    </source>
</reference>
<evidence type="ECO:0000313" key="3">
    <source>
        <dbReference type="EMBL" id="SHN75943.1"/>
    </source>
</evidence>
<dbReference type="AlphaFoldDB" id="A0A1M7TZ56"/>